<dbReference type="RefSeq" id="WP_221560307.1">
    <property type="nucleotide sequence ID" value="NZ_JAIGNO010000015.1"/>
</dbReference>
<dbReference type="EMBL" id="JAIGNO010000015">
    <property type="protein sequence ID" value="MBX7483899.1"/>
    <property type="molecule type" value="Genomic_DNA"/>
</dbReference>
<comment type="caution">
    <text evidence="1">The sequence shown here is derived from an EMBL/GenBank/DDBJ whole genome shotgun (WGS) entry which is preliminary data.</text>
</comment>
<organism evidence="1 2">
    <name type="scientific">Qipengyuania qiaonensis</name>
    <dbReference type="NCBI Taxonomy" id="2867240"/>
    <lineage>
        <taxon>Bacteria</taxon>
        <taxon>Pseudomonadati</taxon>
        <taxon>Pseudomonadota</taxon>
        <taxon>Alphaproteobacteria</taxon>
        <taxon>Sphingomonadales</taxon>
        <taxon>Erythrobacteraceae</taxon>
        <taxon>Qipengyuania</taxon>
    </lineage>
</organism>
<keyword evidence="2" id="KW-1185">Reference proteome</keyword>
<dbReference type="SUPFAM" id="SSF54427">
    <property type="entry name" value="NTF2-like"/>
    <property type="match status" value="1"/>
</dbReference>
<evidence type="ECO:0000313" key="1">
    <source>
        <dbReference type="EMBL" id="MBX7483899.1"/>
    </source>
</evidence>
<name>A0ABS7JDI8_9SPHN</name>
<dbReference type="Gene3D" id="3.10.450.50">
    <property type="match status" value="1"/>
</dbReference>
<dbReference type="InterPro" id="IPR032710">
    <property type="entry name" value="NTF2-like_dom_sf"/>
</dbReference>
<proteinExistence type="predicted"/>
<sequence length="160" mass="17666">MSMRCALIFACLSFNVAGCSEVDTRDASGEASTHRAAVERAFAEWSDGTGSPFELLADDMRWTVIGSSPTAGTYDRTGFDALVKPFNGRLSGPLKPVRWQSVASEDIVMIHFTARAPLNTGELYENEYAWIFRFEGNEVVDVRAFLDLPKFERALSGQSL</sequence>
<dbReference type="Proteomes" id="UP000755104">
    <property type="component" value="Unassembled WGS sequence"/>
</dbReference>
<dbReference type="PANTHER" id="PTHR41252:SF1">
    <property type="entry name" value="BLR2505 PROTEIN"/>
    <property type="match status" value="1"/>
</dbReference>
<gene>
    <name evidence="1" type="ORF">K3174_15315</name>
</gene>
<dbReference type="PANTHER" id="PTHR41252">
    <property type="entry name" value="BLR2505 PROTEIN"/>
    <property type="match status" value="1"/>
</dbReference>
<accession>A0ABS7JDI8</accession>
<evidence type="ECO:0000313" key="2">
    <source>
        <dbReference type="Proteomes" id="UP000755104"/>
    </source>
</evidence>
<reference evidence="1 2" key="1">
    <citation type="submission" date="2021-08" db="EMBL/GenBank/DDBJ databases">
        <title>Comparative Genomics Analysis of the Genus Qipengyuania Reveals Extensive Genetic Diversity and Metabolic Versatility, Including the Description of Fifteen Novel Species.</title>
        <authorList>
            <person name="Liu Y."/>
        </authorList>
    </citation>
    <scope>NUCLEOTIDE SEQUENCE [LARGE SCALE GENOMIC DNA]</scope>
    <source>
        <strain evidence="1 2">6D47A</strain>
    </source>
</reference>
<protein>
    <submittedName>
        <fullName evidence="1">Nuclear transport factor 2 family protein</fullName>
    </submittedName>
</protein>